<reference evidence="3 4" key="1">
    <citation type="submission" date="2016-11" db="EMBL/GenBank/DDBJ databases">
        <authorList>
            <person name="Jaros S."/>
            <person name="Januszkiewicz K."/>
            <person name="Wedrychowicz H."/>
        </authorList>
    </citation>
    <scope>NUCLEOTIDE SEQUENCE [LARGE SCALE GENOMIC DNA]</scope>
    <source>
        <strain evidence="3 4">DSM 26892</strain>
    </source>
</reference>
<feature type="region of interest" description="Disordered" evidence="1">
    <location>
        <begin position="36"/>
        <end position="55"/>
    </location>
</feature>
<feature type="compositionally biased region" description="Pro residues" evidence="1">
    <location>
        <begin position="271"/>
        <end position="285"/>
    </location>
</feature>
<dbReference type="AlphaFoldDB" id="A0A1M6D0A0"/>
<feature type="region of interest" description="Disordered" evidence="1">
    <location>
        <begin position="388"/>
        <end position="439"/>
    </location>
</feature>
<feature type="compositionally biased region" description="Polar residues" evidence="1">
    <location>
        <begin position="41"/>
        <end position="50"/>
    </location>
</feature>
<evidence type="ECO:0000313" key="3">
    <source>
        <dbReference type="EMBL" id="SHI66697.1"/>
    </source>
</evidence>
<evidence type="ECO:0000259" key="2">
    <source>
        <dbReference type="Pfam" id="PF02120"/>
    </source>
</evidence>
<feature type="compositionally biased region" description="Polar residues" evidence="1">
    <location>
        <begin position="429"/>
        <end position="439"/>
    </location>
</feature>
<proteinExistence type="predicted"/>
<name>A0A1M6D0A0_9RHOB</name>
<dbReference type="STRING" id="313368.SAMN04488012_102219"/>
<accession>A0A1M6D0A0</accession>
<evidence type="ECO:0000313" key="4">
    <source>
        <dbReference type="Proteomes" id="UP000184040"/>
    </source>
</evidence>
<dbReference type="InterPro" id="IPR038610">
    <property type="entry name" value="FliK-like_C_sf"/>
</dbReference>
<gene>
    <name evidence="3" type="ORF">SAMN04488012_102219</name>
</gene>
<dbReference type="RefSeq" id="WP_073126955.1">
    <property type="nucleotide sequence ID" value="NZ_FQZA01000002.1"/>
</dbReference>
<feature type="domain" description="Flagellar hook-length control protein-like C-terminal" evidence="2">
    <location>
        <begin position="319"/>
        <end position="388"/>
    </location>
</feature>
<feature type="region of interest" description="Disordered" evidence="1">
    <location>
        <begin position="206"/>
        <end position="225"/>
    </location>
</feature>
<feature type="region of interest" description="Disordered" evidence="1">
    <location>
        <begin position="1"/>
        <end position="25"/>
    </location>
</feature>
<dbReference type="EMBL" id="FQZA01000002">
    <property type="protein sequence ID" value="SHI66697.1"/>
    <property type="molecule type" value="Genomic_DNA"/>
</dbReference>
<feature type="compositionally biased region" description="Low complexity" evidence="1">
    <location>
        <begin position="286"/>
        <end position="295"/>
    </location>
</feature>
<evidence type="ECO:0000256" key="1">
    <source>
        <dbReference type="SAM" id="MobiDB-lite"/>
    </source>
</evidence>
<keyword evidence="4" id="KW-1185">Reference proteome</keyword>
<dbReference type="Pfam" id="PF02120">
    <property type="entry name" value="Flg_hook"/>
    <property type="match status" value="1"/>
</dbReference>
<protein>
    <submittedName>
        <fullName evidence="3">Hook-length control protein FliK</fullName>
    </submittedName>
</protein>
<feature type="region of interest" description="Disordered" evidence="1">
    <location>
        <begin position="267"/>
        <end position="306"/>
    </location>
</feature>
<dbReference type="InterPro" id="IPR021136">
    <property type="entry name" value="Flagellar_hook_control-like_C"/>
</dbReference>
<sequence length="439" mass="44195">MNILSPTAGNAATGPSGNTTAQTATGFDALVTGLTSPAAKTMTTGESGTPRSDPDALDAVLAETLSALPAELSETLREQVLAGIESVGDGSIPDAETLGAQLAAAIATLDSPVQAEIVSALSLPEGADLAQSLSRLMAPKLAALAPAAFSPPMGIAPVAPRGLERADATGRPQVAAVGPLALQPAAGQAVAQPTVPGATQVSTDWPTAGAQPVPNAAQSAPTGAQIAPDGAQPMPVAAPKPDAMPTGFAQIVAQQGTGGATAQPVVDGGPAPLPPAEFVPRPQQPLPAQAMAPAPQGQPTPSPELPQHVARQIRSAEIGDGKMRIELRPHGIGEIEIEIAKSEAGRLQIVVRAEQSPVLAMIRNDRDALMQALHARGLETEAADLDFQGFDRGSGQGTPQRDGPFTRGAAVLGSDPAAPEDTPSPVSRIPSTRGLNILT</sequence>
<dbReference type="CDD" id="cd17470">
    <property type="entry name" value="T3SS_Flik_C"/>
    <property type="match status" value="1"/>
</dbReference>
<dbReference type="Proteomes" id="UP000184040">
    <property type="component" value="Unassembled WGS sequence"/>
</dbReference>
<organism evidence="3 4">
    <name type="scientific">Palleronia salina</name>
    <dbReference type="NCBI Taxonomy" id="313368"/>
    <lineage>
        <taxon>Bacteria</taxon>
        <taxon>Pseudomonadati</taxon>
        <taxon>Pseudomonadota</taxon>
        <taxon>Alphaproteobacteria</taxon>
        <taxon>Rhodobacterales</taxon>
        <taxon>Roseobacteraceae</taxon>
        <taxon>Palleronia</taxon>
    </lineage>
</organism>
<dbReference type="Gene3D" id="3.30.750.140">
    <property type="match status" value="1"/>
</dbReference>